<keyword evidence="2" id="KW-0732">Signal</keyword>
<feature type="chain" id="PRO_5003237980" evidence="2">
    <location>
        <begin position="23"/>
        <end position="136"/>
    </location>
</feature>
<feature type="compositionally biased region" description="Basic and acidic residues" evidence="1">
    <location>
        <begin position="38"/>
        <end position="47"/>
    </location>
</feature>
<evidence type="ECO:0000256" key="2">
    <source>
        <dbReference type="SAM" id="SignalP"/>
    </source>
</evidence>
<dbReference type="AlphaFoldDB" id="E9H3U0"/>
<reference evidence="3 4" key="1">
    <citation type="journal article" date="2011" name="Science">
        <title>The ecoresponsive genome of Daphnia pulex.</title>
        <authorList>
            <person name="Colbourne J.K."/>
            <person name="Pfrender M.E."/>
            <person name="Gilbert D."/>
            <person name="Thomas W.K."/>
            <person name="Tucker A."/>
            <person name="Oakley T.H."/>
            <person name="Tokishita S."/>
            <person name="Aerts A."/>
            <person name="Arnold G.J."/>
            <person name="Basu M.K."/>
            <person name="Bauer D.J."/>
            <person name="Caceres C.E."/>
            <person name="Carmel L."/>
            <person name="Casola C."/>
            <person name="Choi J.H."/>
            <person name="Detter J.C."/>
            <person name="Dong Q."/>
            <person name="Dusheyko S."/>
            <person name="Eads B.D."/>
            <person name="Frohlich T."/>
            <person name="Geiler-Samerotte K.A."/>
            <person name="Gerlach D."/>
            <person name="Hatcher P."/>
            <person name="Jogdeo S."/>
            <person name="Krijgsveld J."/>
            <person name="Kriventseva E.V."/>
            <person name="Kultz D."/>
            <person name="Laforsch C."/>
            <person name="Lindquist E."/>
            <person name="Lopez J."/>
            <person name="Manak J.R."/>
            <person name="Muller J."/>
            <person name="Pangilinan J."/>
            <person name="Patwardhan R.P."/>
            <person name="Pitluck S."/>
            <person name="Pritham E.J."/>
            <person name="Rechtsteiner A."/>
            <person name="Rho M."/>
            <person name="Rogozin I.B."/>
            <person name="Sakarya O."/>
            <person name="Salamov A."/>
            <person name="Schaack S."/>
            <person name="Shapiro H."/>
            <person name="Shiga Y."/>
            <person name="Skalitzky C."/>
            <person name="Smith Z."/>
            <person name="Souvorov A."/>
            <person name="Sung W."/>
            <person name="Tang Z."/>
            <person name="Tsuchiya D."/>
            <person name="Tu H."/>
            <person name="Vos H."/>
            <person name="Wang M."/>
            <person name="Wolf Y.I."/>
            <person name="Yamagata H."/>
            <person name="Yamada T."/>
            <person name="Ye Y."/>
            <person name="Shaw J.R."/>
            <person name="Andrews J."/>
            <person name="Crease T.J."/>
            <person name="Tang H."/>
            <person name="Lucas S.M."/>
            <person name="Robertson H.M."/>
            <person name="Bork P."/>
            <person name="Koonin E.V."/>
            <person name="Zdobnov E.M."/>
            <person name="Grigoriev I.V."/>
            <person name="Lynch M."/>
            <person name="Boore J.L."/>
        </authorList>
    </citation>
    <scope>NUCLEOTIDE SEQUENCE [LARGE SCALE GENOMIC DNA]</scope>
</reference>
<feature type="compositionally biased region" description="Basic residues" evidence="1">
    <location>
        <begin position="57"/>
        <end position="71"/>
    </location>
</feature>
<name>E9H3U0_DAPPU</name>
<feature type="compositionally biased region" description="Low complexity" evidence="1">
    <location>
        <begin position="107"/>
        <end position="121"/>
    </location>
</feature>
<dbReference type="HOGENOM" id="CLU_155440_0_0_1"/>
<dbReference type="InParanoid" id="E9H3U0"/>
<dbReference type="PANTHER" id="PTHR34785:SF3">
    <property type="entry name" value="ECA1 GAMETOGENESIS RELATED FAMILY PROTEIN-RELATED"/>
    <property type="match status" value="1"/>
</dbReference>
<dbReference type="OrthoDB" id="10464039at2759"/>
<accession>E9H3U0</accession>
<feature type="signal peptide" evidence="2">
    <location>
        <begin position="1"/>
        <end position="22"/>
    </location>
</feature>
<keyword evidence="4" id="KW-1185">Reference proteome</keyword>
<protein>
    <submittedName>
        <fullName evidence="3">Uncharacterized protein</fullName>
    </submittedName>
</protein>
<evidence type="ECO:0000313" key="3">
    <source>
        <dbReference type="EMBL" id="EFX73656.1"/>
    </source>
</evidence>
<sequence>MNFKVFSILAMVALVFVFTATADPAAEEIVSETLAQKSEHVPEDHHAAAAGKAAAAHSHHVKKVKDGKKHHEPISRHAREAKAVPQQHQKGAIAPKPIKAGATEPIHAPQHAPASAAASLANKQPSARKPGKPFIG</sequence>
<evidence type="ECO:0000313" key="4">
    <source>
        <dbReference type="Proteomes" id="UP000000305"/>
    </source>
</evidence>
<feature type="region of interest" description="Disordered" evidence="1">
    <location>
        <begin position="38"/>
        <end position="136"/>
    </location>
</feature>
<gene>
    <name evidence="3" type="ORF">DAPPUDRAFT_307637</name>
</gene>
<dbReference type="PANTHER" id="PTHR34785">
    <property type="entry name" value="ECA1 GAMETOGENESIS RELATED FAMILY PROTEIN-RELATED"/>
    <property type="match status" value="1"/>
</dbReference>
<dbReference type="KEGG" id="dpx:DAPPUDRAFT_307637"/>
<dbReference type="Proteomes" id="UP000000305">
    <property type="component" value="Unassembled WGS sequence"/>
</dbReference>
<evidence type="ECO:0000256" key="1">
    <source>
        <dbReference type="SAM" id="MobiDB-lite"/>
    </source>
</evidence>
<dbReference type="EMBL" id="GL732589">
    <property type="protein sequence ID" value="EFX73656.1"/>
    <property type="molecule type" value="Genomic_DNA"/>
</dbReference>
<proteinExistence type="predicted"/>
<organism evidence="3 4">
    <name type="scientific">Daphnia pulex</name>
    <name type="common">Water flea</name>
    <dbReference type="NCBI Taxonomy" id="6669"/>
    <lineage>
        <taxon>Eukaryota</taxon>
        <taxon>Metazoa</taxon>
        <taxon>Ecdysozoa</taxon>
        <taxon>Arthropoda</taxon>
        <taxon>Crustacea</taxon>
        <taxon>Branchiopoda</taxon>
        <taxon>Diplostraca</taxon>
        <taxon>Cladocera</taxon>
        <taxon>Anomopoda</taxon>
        <taxon>Daphniidae</taxon>
        <taxon>Daphnia</taxon>
    </lineage>
</organism>
<dbReference type="PhylomeDB" id="E9H3U0"/>
<feature type="compositionally biased region" description="Basic and acidic residues" evidence="1">
    <location>
        <begin position="72"/>
        <end position="82"/>
    </location>
</feature>